<organism evidence="2">
    <name type="scientific">Petunia hybrida</name>
    <name type="common">Petunia</name>
    <dbReference type="NCBI Taxonomy" id="4102"/>
    <lineage>
        <taxon>Eukaryota</taxon>
        <taxon>Viridiplantae</taxon>
        <taxon>Streptophyta</taxon>
        <taxon>Embryophyta</taxon>
        <taxon>Tracheophyta</taxon>
        <taxon>Spermatophyta</taxon>
        <taxon>Magnoliopsida</taxon>
        <taxon>eudicotyledons</taxon>
        <taxon>Gunneridae</taxon>
        <taxon>Pentapetalae</taxon>
        <taxon>asterids</taxon>
        <taxon>lamiids</taxon>
        <taxon>Solanales</taxon>
        <taxon>Solanaceae</taxon>
        <taxon>Petunioideae</taxon>
        <taxon>Petunia</taxon>
    </lineage>
</organism>
<dbReference type="EMBL" id="AB933002">
    <property type="protein sequence ID" value="BAQ18957.1"/>
    <property type="molecule type" value="Genomic_DNA"/>
</dbReference>
<dbReference type="PANTHER" id="PTHR31672:SF13">
    <property type="entry name" value="F-BOX PROTEIN CPR30-LIKE"/>
    <property type="match status" value="1"/>
</dbReference>
<dbReference type="InterPro" id="IPR036047">
    <property type="entry name" value="F-box-like_dom_sf"/>
</dbReference>
<evidence type="ECO:0000259" key="1">
    <source>
        <dbReference type="PROSITE" id="PS50181"/>
    </source>
</evidence>
<evidence type="ECO:0000313" key="2">
    <source>
        <dbReference type="EMBL" id="BAQ18957.1"/>
    </source>
</evidence>
<dbReference type="InterPro" id="IPR017451">
    <property type="entry name" value="F-box-assoc_interact_dom"/>
</dbReference>
<dbReference type="CDD" id="cd22157">
    <property type="entry name" value="F-box_AtFBW1-like"/>
    <property type="match status" value="1"/>
</dbReference>
<dbReference type="InterPro" id="IPR001810">
    <property type="entry name" value="F-box_dom"/>
</dbReference>
<name>A0A140JNK4_PETHY</name>
<dbReference type="AlphaFoldDB" id="A0A140JNK4"/>
<sequence length="385" mass="44434">MTAMKKLPIDVVINILFRLPVKSLTRFKCVAKSWYSLIQSVDFINRHLNRATTIKDEFILFKRSFKEPEGFRNVMSFLVGGVGEDDLDPISPDVDVPYLSTSYSCICHQLTGPCHGLILLTDSTNLVLLNPATRNYRLLPPSPFGIQRGFYRSVAGVGFGYDSVHKTYKVVRISEVYGEPPFNCPSVMEWKGEVYNSSTDSWRELDCVDQELPWPYNFAYSEIFYEGAFHWYAHKNVVLILCFDVNTETFRTMEVPEPCASYDEKCHSLLVLDEFLTLFCYPDPRRESSPIQETIEIWTMQEYRVNESWIKKHTIKSPPIESPLAIWKDRLLLFQDKSGILISYDLNSDEVKEFKLDGYPATLRVIIYKESLTPIPKGSTQVQNF</sequence>
<protein>
    <submittedName>
        <fullName evidence="2">S10-locus linked F-box protein type-3</fullName>
    </submittedName>
</protein>
<dbReference type="NCBIfam" id="TIGR01640">
    <property type="entry name" value="F_box_assoc_1"/>
    <property type="match status" value="1"/>
</dbReference>
<dbReference type="PANTHER" id="PTHR31672">
    <property type="entry name" value="BNACNNG10540D PROTEIN"/>
    <property type="match status" value="1"/>
</dbReference>
<reference evidence="2" key="1">
    <citation type="journal article" date="2015" name="Nat. Plants">
        <title>Gene duplication and genetic exchange drive the evolution of S-RNase-based self-incompatibility in Petunia.</title>
        <authorList>
            <person name="Kubo K."/>
            <person name="Paape T."/>
            <person name="Hatakeyama M."/>
            <person name="Entani T."/>
            <person name="Takara A."/>
            <person name="Kajihara K."/>
            <person name="Tsukahara M."/>
            <person name="Shimizu-Inatsugi R."/>
            <person name="Shimizu K.K."/>
            <person name="Takayama S."/>
        </authorList>
    </citation>
    <scope>NUCLEOTIDE SEQUENCE</scope>
</reference>
<dbReference type="InterPro" id="IPR006527">
    <property type="entry name" value="F-box-assoc_dom_typ1"/>
</dbReference>
<proteinExistence type="predicted"/>
<feature type="domain" description="F-box" evidence="1">
    <location>
        <begin position="1"/>
        <end position="48"/>
    </location>
</feature>
<dbReference type="PROSITE" id="PS50181">
    <property type="entry name" value="FBOX"/>
    <property type="match status" value="1"/>
</dbReference>
<dbReference type="Pfam" id="PF07734">
    <property type="entry name" value="FBA_1"/>
    <property type="match status" value="1"/>
</dbReference>
<dbReference type="SUPFAM" id="SSF81383">
    <property type="entry name" value="F-box domain"/>
    <property type="match status" value="1"/>
</dbReference>
<dbReference type="InterPro" id="IPR050796">
    <property type="entry name" value="SCF_F-box_component"/>
</dbReference>
<dbReference type="Gene3D" id="1.20.1280.50">
    <property type="match status" value="1"/>
</dbReference>
<gene>
    <name evidence="2" type="primary">SLF3</name>
</gene>
<accession>A0A140JNK4</accession>
<dbReference type="SMART" id="SM00256">
    <property type="entry name" value="FBOX"/>
    <property type="match status" value="1"/>
</dbReference>
<dbReference type="Pfam" id="PF00646">
    <property type="entry name" value="F-box"/>
    <property type="match status" value="1"/>
</dbReference>